<comment type="caution">
    <text evidence="1">The sequence shown here is derived from an EMBL/GenBank/DDBJ whole genome shotgun (WGS) entry which is preliminary data.</text>
</comment>
<evidence type="ECO:0000313" key="1">
    <source>
        <dbReference type="EMBL" id="KAJ6052892.1"/>
    </source>
</evidence>
<organism evidence="1 2">
    <name type="scientific">Penicillium canescens</name>
    <dbReference type="NCBI Taxonomy" id="5083"/>
    <lineage>
        <taxon>Eukaryota</taxon>
        <taxon>Fungi</taxon>
        <taxon>Dikarya</taxon>
        <taxon>Ascomycota</taxon>
        <taxon>Pezizomycotina</taxon>
        <taxon>Eurotiomycetes</taxon>
        <taxon>Eurotiomycetidae</taxon>
        <taxon>Eurotiales</taxon>
        <taxon>Aspergillaceae</taxon>
        <taxon>Penicillium</taxon>
    </lineage>
</organism>
<keyword evidence="2" id="KW-1185">Reference proteome</keyword>
<dbReference type="EMBL" id="JAQJZL010000002">
    <property type="protein sequence ID" value="KAJ6052892.1"/>
    <property type="molecule type" value="Genomic_DNA"/>
</dbReference>
<proteinExistence type="predicted"/>
<sequence length="148" mass="16746">MSARPVLILPCLPTVRPAVSSLWTCIRMREECPDYRDEWDLIFRNKAQEHLRHATRLHVKPSADEIGVNNFLRNFVNHSSSRGCLNYNSSVYHNDEEHPTLVASMAALAILARAKYTETIRNVKHRVVIAGRVHQGQHPDVGNLDGGV</sequence>
<protein>
    <submittedName>
        <fullName evidence="1">Transcriptional regulator family: Fungal Specific TF</fullName>
    </submittedName>
</protein>
<reference evidence="1" key="2">
    <citation type="submission" date="2023-01" db="EMBL/GenBank/DDBJ databases">
        <authorList>
            <person name="Petersen C."/>
        </authorList>
    </citation>
    <scope>NUCLEOTIDE SEQUENCE</scope>
    <source>
        <strain evidence="1">IBT 15450</strain>
    </source>
</reference>
<dbReference type="Proteomes" id="UP001219568">
    <property type="component" value="Unassembled WGS sequence"/>
</dbReference>
<accession>A0AAD6ILN4</accession>
<evidence type="ECO:0000313" key="2">
    <source>
        <dbReference type="Proteomes" id="UP001219568"/>
    </source>
</evidence>
<name>A0AAD6ILN4_PENCN</name>
<dbReference type="AlphaFoldDB" id="A0AAD6ILN4"/>
<reference evidence="1" key="1">
    <citation type="journal article" date="2023" name="IMA Fungus">
        <title>Comparative genomic study of the Penicillium genus elucidates a diverse pangenome and 15 lateral gene transfer events.</title>
        <authorList>
            <person name="Petersen C."/>
            <person name="Sorensen T."/>
            <person name="Nielsen M.R."/>
            <person name="Sondergaard T.E."/>
            <person name="Sorensen J.L."/>
            <person name="Fitzpatrick D.A."/>
            <person name="Frisvad J.C."/>
            <person name="Nielsen K.L."/>
        </authorList>
    </citation>
    <scope>NUCLEOTIDE SEQUENCE</scope>
    <source>
        <strain evidence="1">IBT 15450</strain>
    </source>
</reference>
<gene>
    <name evidence="1" type="ORF">N7460_003426</name>
</gene>